<evidence type="ECO:0000256" key="10">
    <source>
        <dbReference type="ARBA" id="ARBA00025198"/>
    </source>
</evidence>
<evidence type="ECO:0000256" key="1">
    <source>
        <dbReference type="ARBA" id="ARBA00005513"/>
    </source>
</evidence>
<evidence type="ECO:0000256" key="9">
    <source>
        <dbReference type="ARBA" id="ARBA00023310"/>
    </source>
</evidence>
<keyword evidence="12" id="KW-1003">Cell membrane</keyword>
<keyword evidence="6 12" id="KW-1133">Transmembrane helix</keyword>
<dbReference type="CDD" id="cd06503">
    <property type="entry name" value="ATP-synt_Fo_b"/>
    <property type="match status" value="1"/>
</dbReference>
<evidence type="ECO:0000256" key="7">
    <source>
        <dbReference type="ARBA" id="ARBA00023065"/>
    </source>
</evidence>
<dbReference type="NCBIfam" id="TIGR01144">
    <property type="entry name" value="ATP_synt_b"/>
    <property type="match status" value="1"/>
</dbReference>
<name>A0ABV1H8R6_9FIRM</name>
<dbReference type="Pfam" id="PF00430">
    <property type="entry name" value="ATP-synt_B"/>
    <property type="match status" value="1"/>
</dbReference>
<organism evidence="15 16">
    <name type="scientific">Lachnospira intestinalis</name>
    <dbReference type="NCBI Taxonomy" id="3133158"/>
    <lineage>
        <taxon>Bacteria</taxon>
        <taxon>Bacillati</taxon>
        <taxon>Bacillota</taxon>
        <taxon>Clostridia</taxon>
        <taxon>Lachnospirales</taxon>
        <taxon>Lachnospiraceae</taxon>
        <taxon>Lachnospira</taxon>
    </lineage>
</organism>
<evidence type="ECO:0000313" key="16">
    <source>
        <dbReference type="Proteomes" id="UP001546774"/>
    </source>
</evidence>
<gene>
    <name evidence="12 15" type="primary">atpF</name>
    <name evidence="15" type="ORF">WMO37_12025</name>
</gene>
<keyword evidence="7 12" id="KW-0406">Ion transport</keyword>
<keyword evidence="14" id="KW-0175">Coiled coil</keyword>
<dbReference type="EMBL" id="JBBMFS010000011">
    <property type="protein sequence ID" value="MEQ2555722.1"/>
    <property type="molecule type" value="Genomic_DNA"/>
</dbReference>
<evidence type="ECO:0000256" key="5">
    <source>
        <dbReference type="ARBA" id="ARBA00022781"/>
    </source>
</evidence>
<evidence type="ECO:0000256" key="8">
    <source>
        <dbReference type="ARBA" id="ARBA00023136"/>
    </source>
</evidence>
<feature type="coiled-coil region" evidence="14">
    <location>
        <begin position="64"/>
        <end position="142"/>
    </location>
</feature>
<dbReference type="InterPro" id="IPR002146">
    <property type="entry name" value="ATP_synth_b/b'su_bac/chlpt"/>
</dbReference>
<evidence type="ECO:0000256" key="11">
    <source>
        <dbReference type="ARBA" id="ARBA00037847"/>
    </source>
</evidence>
<keyword evidence="2 12" id="KW-0813">Transport</keyword>
<comment type="subcellular location">
    <subcellularLocation>
        <location evidence="12">Cell membrane</location>
        <topology evidence="12">Single-pass membrane protein</topology>
    </subcellularLocation>
    <subcellularLocation>
        <location evidence="11">Endomembrane system</location>
        <topology evidence="11">Single-pass membrane protein</topology>
    </subcellularLocation>
</comment>
<feature type="transmembrane region" description="Helical" evidence="12">
    <location>
        <begin position="23"/>
        <end position="46"/>
    </location>
</feature>
<evidence type="ECO:0000256" key="2">
    <source>
        <dbReference type="ARBA" id="ARBA00022448"/>
    </source>
</evidence>
<keyword evidence="9 12" id="KW-0066">ATP synthesis</keyword>
<dbReference type="PANTHER" id="PTHR33445">
    <property type="entry name" value="ATP SYNTHASE SUBUNIT B', CHLOROPLASTIC"/>
    <property type="match status" value="1"/>
</dbReference>
<keyword evidence="3 12" id="KW-0138">CF(0)</keyword>
<sequence>MNNLGTFVALAEGGRLFGLDLQLLLDAAITAVNVFILFILLSYILYNPVRTMLKKRQDKITSDRETAESDKAEALALKKEYEEKLKAADKEAESILSEARKVAMHNEQKIVDEAKQEAARIIERANAEAELEKQRVADEVKQQIISVAAVMASKFVAKAMDDQENDALIEQTLNEMGENTWLS</sequence>
<evidence type="ECO:0000256" key="6">
    <source>
        <dbReference type="ARBA" id="ARBA00022989"/>
    </source>
</evidence>
<dbReference type="Proteomes" id="UP001546774">
    <property type="component" value="Unassembled WGS sequence"/>
</dbReference>
<keyword evidence="8 12" id="KW-0472">Membrane</keyword>
<evidence type="ECO:0000256" key="3">
    <source>
        <dbReference type="ARBA" id="ARBA00022547"/>
    </source>
</evidence>
<comment type="caution">
    <text evidence="15">The sequence shown here is derived from an EMBL/GenBank/DDBJ whole genome shotgun (WGS) entry which is preliminary data.</text>
</comment>
<comment type="subunit">
    <text evidence="12">F-type ATPases have 2 components, F(1) - the catalytic core - and F(0) - the membrane proton channel. F(1) has five subunits: alpha(3), beta(3), gamma(1), delta(1), epsilon(1). F(0) has three main subunits: a(1), b(2) and c(10-14). The alpha and beta chains form an alternating ring which encloses part of the gamma chain. F(1) is attached to F(0) by a central stalk formed by the gamma and epsilon chains, while a peripheral stalk is formed by the delta and b chains.</text>
</comment>
<keyword evidence="16" id="KW-1185">Reference proteome</keyword>
<dbReference type="InterPro" id="IPR050059">
    <property type="entry name" value="ATP_synthase_B_chain"/>
</dbReference>
<dbReference type="InterPro" id="IPR005864">
    <property type="entry name" value="ATP_synth_F0_bsu_bac"/>
</dbReference>
<evidence type="ECO:0000256" key="4">
    <source>
        <dbReference type="ARBA" id="ARBA00022692"/>
    </source>
</evidence>
<reference evidence="15" key="1">
    <citation type="submission" date="2024-03" db="EMBL/GenBank/DDBJ databases">
        <title>Human intestinal bacterial collection.</title>
        <authorList>
            <person name="Pauvert C."/>
            <person name="Hitch T.C.A."/>
            <person name="Clavel T."/>
        </authorList>
    </citation>
    <scope>NUCLEOTIDE SEQUENCE [LARGE SCALE GENOMIC DNA]</scope>
    <source>
        <strain evidence="15">CLA-AA-H89B</strain>
    </source>
</reference>
<evidence type="ECO:0000313" key="15">
    <source>
        <dbReference type="EMBL" id="MEQ2555722.1"/>
    </source>
</evidence>
<dbReference type="InterPro" id="IPR028987">
    <property type="entry name" value="ATP_synth_B-like_membr_sf"/>
</dbReference>
<dbReference type="SUPFAM" id="SSF81573">
    <property type="entry name" value="F1F0 ATP synthase subunit B, membrane domain"/>
    <property type="match status" value="1"/>
</dbReference>
<comment type="function">
    <text evidence="10 12">F(1)F(0) ATP synthase produces ATP from ADP in the presence of a proton or sodium gradient. F-type ATPases consist of two structural domains, F(1) containing the extramembraneous catalytic core and F(0) containing the membrane proton channel, linked together by a central stalk and a peripheral stalk. During catalysis, ATP synthesis in the catalytic domain of F(1) is coupled via a rotary mechanism of the central stalk subunits to proton translocation.</text>
</comment>
<dbReference type="HAMAP" id="MF_01398">
    <property type="entry name" value="ATP_synth_b_bprime"/>
    <property type="match status" value="1"/>
</dbReference>
<comment type="similarity">
    <text evidence="1 12 13">Belongs to the ATPase B chain family.</text>
</comment>
<evidence type="ECO:0000256" key="13">
    <source>
        <dbReference type="RuleBase" id="RU003848"/>
    </source>
</evidence>
<keyword evidence="5 12" id="KW-0375">Hydrogen ion transport</keyword>
<protein>
    <recommendedName>
        <fullName evidence="12">ATP synthase subunit b</fullName>
    </recommendedName>
    <alternativeName>
        <fullName evidence="12">ATP synthase F(0) sector subunit b</fullName>
    </alternativeName>
    <alternativeName>
        <fullName evidence="12">ATPase subunit I</fullName>
    </alternativeName>
    <alternativeName>
        <fullName evidence="12">F-type ATPase subunit b</fullName>
        <shortName evidence="12">F-ATPase subunit b</shortName>
    </alternativeName>
</protein>
<comment type="function">
    <text evidence="12">Component of the F(0) channel, it forms part of the peripheral stalk, linking F(1) to F(0).</text>
</comment>
<keyword evidence="4 12" id="KW-0812">Transmembrane</keyword>
<dbReference type="PANTHER" id="PTHR33445:SF2">
    <property type="entry name" value="ATP SYNTHASE SUBUNIT B', CHLOROPLASTIC"/>
    <property type="match status" value="1"/>
</dbReference>
<proteinExistence type="inferred from homology"/>
<evidence type="ECO:0000256" key="12">
    <source>
        <dbReference type="HAMAP-Rule" id="MF_01398"/>
    </source>
</evidence>
<evidence type="ECO:0000256" key="14">
    <source>
        <dbReference type="SAM" id="Coils"/>
    </source>
</evidence>
<accession>A0ABV1H8R6</accession>